<proteinExistence type="predicted"/>
<keyword evidence="3" id="KW-1185">Reference proteome</keyword>
<evidence type="ECO:0000313" key="2">
    <source>
        <dbReference type="Ensembl" id="ENSNMLP00000025848.1"/>
    </source>
</evidence>
<dbReference type="InterPro" id="IPR013787">
    <property type="entry name" value="S100_Ca-bd_sub"/>
</dbReference>
<dbReference type="SUPFAM" id="SSF47473">
    <property type="entry name" value="EF-hand"/>
    <property type="match status" value="1"/>
</dbReference>
<evidence type="ECO:0000259" key="1">
    <source>
        <dbReference type="Pfam" id="PF01023"/>
    </source>
</evidence>
<dbReference type="Gene3D" id="1.10.238.10">
    <property type="entry name" value="EF-hand"/>
    <property type="match status" value="1"/>
</dbReference>
<reference evidence="2" key="1">
    <citation type="submission" date="2025-08" db="UniProtKB">
        <authorList>
            <consortium name="Ensembl"/>
        </authorList>
    </citation>
    <scope>IDENTIFICATION</scope>
</reference>
<sequence>METAIGELVSKFKLYAGKEGSSSTLSRDEFHQLYKSIPVSVRNSAVEFSSLANNDGQLNFLEFWQLIGQVADKHGRLNQ</sequence>
<name>A0A8C6TQT5_9GOBI</name>
<evidence type="ECO:0000313" key="3">
    <source>
        <dbReference type="Proteomes" id="UP000694523"/>
    </source>
</evidence>
<accession>A0A8C6TQT5</accession>
<dbReference type="Pfam" id="PF01023">
    <property type="entry name" value="S_100"/>
    <property type="match status" value="1"/>
</dbReference>
<feature type="domain" description="S100/CaBP-9k-type calcium binding subdomain" evidence="1">
    <location>
        <begin position="1"/>
        <end position="33"/>
    </location>
</feature>
<dbReference type="Ensembl" id="ENSNMLT00000028887.1">
    <property type="protein sequence ID" value="ENSNMLP00000025848.1"/>
    <property type="gene ID" value="ENSNMLG00000016482.1"/>
</dbReference>
<dbReference type="Proteomes" id="UP000694523">
    <property type="component" value="Unplaced"/>
</dbReference>
<reference evidence="2" key="2">
    <citation type="submission" date="2025-09" db="UniProtKB">
        <authorList>
            <consortium name="Ensembl"/>
        </authorList>
    </citation>
    <scope>IDENTIFICATION</scope>
</reference>
<dbReference type="InterPro" id="IPR011992">
    <property type="entry name" value="EF-hand-dom_pair"/>
</dbReference>
<dbReference type="AlphaFoldDB" id="A0A8C6TQT5"/>
<organism evidence="2 3">
    <name type="scientific">Neogobius melanostomus</name>
    <name type="common">round goby</name>
    <dbReference type="NCBI Taxonomy" id="47308"/>
    <lineage>
        <taxon>Eukaryota</taxon>
        <taxon>Metazoa</taxon>
        <taxon>Chordata</taxon>
        <taxon>Craniata</taxon>
        <taxon>Vertebrata</taxon>
        <taxon>Euteleostomi</taxon>
        <taxon>Actinopterygii</taxon>
        <taxon>Neopterygii</taxon>
        <taxon>Teleostei</taxon>
        <taxon>Neoteleostei</taxon>
        <taxon>Acanthomorphata</taxon>
        <taxon>Gobiaria</taxon>
        <taxon>Gobiiformes</taxon>
        <taxon>Gobioidei</taxon>
        <taxon>Gobiidae</taxon>
        <taxon>Benthophilinae</taxon>
        <taxon>Neogobiini</taxon>
        <taxon>Neogobius</taxon>
    </lineage>
</organism>
<protein>
    <recommendedName>
        <fullName evidence="1">S100/CaBP-9k-type calcium binding subdomain domain-containing protein</fullName>
    </recommendedName>
</protein>